<dbReference type="InterPro" id="IPR052740">
    <property type="entry name" value="CE4"/>
</dbReference>
<evidence type="ECO:0000313" key="6">
    <source>
        <dbReference type="Proteomes" id="UP000242188"/>
    </source>
</evidence>
<keyword evidence="2" id="KW-1133">Transmembrane helix</keyword>
<dbReference type="PROSITE" id="PS51257">
    <property type="entry name" value="PROKAR_LIPOPROTEIN"/>
    <property type="match status" value="1"/>
</dbReference>
<evidence type="ECO:0000256" key="3">
    <source>
        <dbReference type="SAM" id="SignalP"/>
    </source>
</evidence>
<dbReference type="InterPro" id="IPR002509">
    <property type="entry name" value="NODB_dom"/>
</dbReference>
<evidence type="ECO:0000259" key="4">
    <source>
        <dbReference type="Pfam" id="PF01522"/>
    </source>
</evidence>
<dbReference type="SUPFAM" id="SSF88713">
    <property type="entry name" value="Glycoside hydrolase/deacetylase"/>
    <property type="match status" value="1"/>
</dbReference>
<dbReference type="OrthoDB" id="504708at2759"/>
<feature type="chain" id="PRO_5012058120" description="NodB homology domain-containing protein" evidence="3">
    <location>
        <begin position="19"/>
        <end position="366"/>
    </location>
</feature>
<protein>
    <recommendedName>
        <fullName evidence="4">NodB homology domain-containing protein</fullName>
    </recommendedName>
</protein>
<accession>A0A210Q8S8</accession>
<feature type="domain" description="NodB homology" evidence="4">
    <location>
        <begin position="43"/>
        <end position="171"/>
    </location>
</feature>
<name>A0A210Q8S8_MIZYE</name>
<dbReference type="AlphaFoldDB" id="A0A210Q8S8"/>
<dbReference type="PANTHER" id="PTHR45985:SF8">
    <property type="entry name" value="CHITIN DEACETYLASE-LIKE 9, ISOFORM A"/>
    <property type="match status" value="1"/>
</dbReference>
<keyword evidence="3" id="KW-0732">Signal</keyword>
<sequence>MERSVLCLLLMLPTITSCCRQGVNCHLPDCFCTTYFHPIDRHTIPQMVYFGFDDGVREHIVPYVDQLFGEPRKNPNGCPLSVTFFVSGDNTDYNVLRNFYHRGYELASHSVTHGHINSAKRLKEEAETQRDNIITEVRSVTKDAVVGWRSPYLQTAGDAQVEVLQELGYTYDISLTHTKASIENLDPWPLTLDYGWPFKCVIPPCINNRHPGFWEIPVNAMRDYRNEGDCVYFDTCKKETETFNETYDYIMNNFLSHYNGNKAPFGFHMHVGWFKRPDNLAAMDKAIGDMLSRKGVYIVNVKQVIEWMKDPKNVTQLDDFHPWSCAQKRYISTEMSLTEILLLLFVIAALGLYIYIMTKWLRVRKK</sequence>
<keyword evidence="1" id="KW-0175">Coiled coil</keyword>
<dbReference type="Proteomes" id="UP000242188">
    <property type="component" value="Unassembled WGS sequence"/>
</dbReference>
<dbReference type="EMBL" id="NEDP02004568">
    <property type="protein sequence ID" value="OWF45134.1"/>
    <property type="molecule type" value="Genomic_DNA"/>
</dbReference>
<keyword evidence="2" id="KW-0472">Membrane</keyword>
<evidence type="ECO:0000256" key="1">
    <source>
        <dbReference type="SAM" id="Coils"/>
    </source>
</evidence>
<dbReference type="Gene3D" id="3.20.20.370">
    <property type="entry name" value="Glycoside hydrolase/deacetylase"/>
    <property type="match status" value="1"/>
</dbReference>
<keyword evidence="6" id="KW-1185">Reference proteome</keyword>
<dbReference type="InterPro" id="IPR011330">
    <property type="entry name" value="Glyco_hydro/deAcase_b/a-brl"/>
</dbReference>
<reference evidence="5 6" key="1">
    <citation type="journal article" date="2017" name="Nat. Ecol. Evol.">
        <title>Scallop genome provides insights into evolution of bilaterian karyotype and development.</title>
        <authorList>
            <person name="Wang S."/>
            <person name="Zhang J."/>
            <person name="Jiao W."/>
            <person name="Li J."/>
            <person name="Xun X."/>
            <person name="Sun Y."/>
            <person name="Guo X."/>
            <person name="Huan P."/>
            <person name="Dong B."/>
            <person name="Zhang L."/>
            <person name="Hu X."/>
            <person name="Sun X."/>
            <person name="Wang J."/>
            <person name="Zhao C."/>
            <person name="Wang Y."/>
            <person name="Wang D."/>
            <person name="Huang X."/>
            <person name="Wang R."/>
            <person name="Lv J."/>
            <person name="Li Y."/>
            <person name="Zhang Z."/>
            <person name="Liu B."/>
            <person name="Lu W."/>
            <person name="Hui Y."/>
            <person name="Liang J."/>
            <person name="Zhou Z."/>
            <person name="Hou R."/>
            <person name="Li X."/>
            <person name="Liu Y."/>
            <person name="Li H."/>
            <person name="Ning X."/>
            <person name="Lin Y."/>
            <person name="Zhao L."/>
            <person name="Xing Q."/>
            <person name="Dou J."/>
            <person name="Li Y."/>
            <person name="Mao J."/>
            <person name="Guo H."/>
            <person name="Dou H."/>
            <person name="Li T."/>
            <person name="Mu C."/>
            <person name="Jiang W."/>
            <person name="Fu Q."/>
            <person name="Fu X."/>
            <person name="Miao Y."/>
            <person name="Liu J."/>
            <person name="Yu Q."/>
            <person name="Li R."/>
            <person name="Liao H."/>
            <person name="Li X."/>
            <person name="Kong Y."/>
            <person name="Jiang Z."/>
            <person name="Chourrout D."/>
            <person name="Li R."/>
            <person name="Bao Z."/>
        </authorList>
    </citation>
    <scope>NUCLEOTIDE SEQUENCE [LARGE SCALE GENOMIC DNA]</scope>
    <source>
        <strain evidence="5 6">PY_sf001</strain>
    </source>
</reference>
<dbReference type="PANTHER" id="PTHR45985">
    <property type="match status" value="1"/>
</dbReference>
<dbReference type="GO" id="GO:0005975">
    <property type="term" value="P:carbohydrate metabolic process"/>
    <property type="evidence" value="ECO:0007669"/>
    <property type="project" value="InterPro"/>
</dbReference>
<comment type="caution">
    <text evidence="5">The sequence shown here is derived from an EMBL/GenBank/DDBJ whole genome shotgun (WGS) entry which is preliminary data.</text>
</comment>
<evidence type="ECO:0000313" key="5">
    <source>
        <dbReference type="EMBL" id="OWF45134.1"/>
    </source>
</evidence>
<feature type="signal peptide" evidence="3">
    <location>
        <begin position="1"/>
        <end position="18"/>
    </location>
</feature>
<feature type="transmembrane region" description="Helical" evidence="2">
    <location>
        <begin position="335"/>
        <end position="356"/>
    </location>
</feature>
<dbReference type="GO" id="GO:0016810">
    <property type="term" value="F:hydrolase activity, acting on carbon-nitrogen (but not peptide) bonds"/>
    <property type="evidence" value="ECO:0007669"/>
    <property type="project" value="InterPro"/>
</dbReference>
<gene>
    <name evidence="5" type="ORF">KP79_PYT13244</name>
</gene>
<keyword evidence="2" id="KW-0812">Transmembrane</keyword>
<evidence type="ECO:0000256" key="2">
    <source>
        <dbReference type="SAM" id="Phobius"/>
    </source>
</evidence>
<feature type="coiled-coil region" evidence="1">
    <location>
        <begin position="116"/>
        <end position="143"/>
    </location>
</feature>
<proteinExistence type="predicted"/>
<organism evidence="5 6">
    <name type="scientific">Mizuhopecten yessoensis</name>
    <name type="common">Japanese scallop</name>
    <name type="synonym">Patinopecten yessoensis</name>
    <dbReference type="NCBI Taxonomy" id="6573"/>
    <lineage>
        <taxon>Eukaryota</taxon>
        <taxon>Metazoa</taxon>
        <taxon>Spiralia</taxon>
        <taxon>Lophotrochozoa</taxon>
        <taxon>Mollusca</taxon>
        <taxon>Bivalvia</taxon>
        <taxon>Autobranchia</taxon>
        <taxon>Pteriomorphia</taxon>
        <taxon>Pectinida</taxon>
        <taxon>Pectinoidea</taxon>
        <taxon>Pectinidae</taxon>
        <taxon>Mizuhopecten</taxon>
    </lineage>
</organism>
<dbReference type="Pfam" id="PF01522">
    <property type="entry name" value="Polysacc_deac_1"/>
    <property type="match status" value="1"/>
</dbReference>